<comment type="subcellular location">
    <subcellularLocation>
        <location evidence="1">Membrane</location>
        <topology evidence="1">Multi-pass membrane protein</topology>
    </subcellularLocation>
</comment>
<dbReference type="InterPro" id="IPR052719">
    <property type="entry name" value="CvpA-like"/>
</dbReference>
<dbReference type="PANTHER" id="PTHR36926">
    <property type="entry name" value="COLICIN V PRODUCTION PROTEIN"/>
    <property type="match status" value="1"/>
</dbReference>
<feature type="transmembrane region" description="Helical" evidence="5">
    <location>
        <begin position="64"/>
        <end position="88"/>
    </location>
</feature>
<dbReference type="GO" id="GO:0016020">
    <property type="term" value="C:membrane"/>
    <property type="evidence" value="ECO:0007669"/>
    <property type="project" value="UniProtKB-SubCell"/>
</dbReference>
<feature type="transmembrane region" description="Helical" evidence="5">
    <location>
        <begin position="28"/>
        <end position="44"/>
    </location>
</feature>
<organism evidence="6 7">
    <name type="scientific">Methylophilus rhizosphaerae</name>
    <dbReference type="NCBI Taxonomy" id="492660"/>
    <lineage>
        <taxon>Bacteria</taxon>
        <taxon>Pseudomonadati</taxon>
        <taxon>Pseudomonadota</taxon>
        <taxon>Betaproteobacteria</taxon>
        <taxon>Nitrosomonadales</taxon>
        <taxon>Methylophilaceae</taxon>
        <taxon>Methylophilus</taxon>
    </lineage>
</organism>
<evidence type="ECO:0000256" key="3">
    <source>
        <dbReference type="ARBA" id="ARBA00022989"/>
    </source>
</evidence>
<evidence type="ECO:0000313" key="7">
    <source>
        <dbReference type="Proteomes" id="UP000198629"/>
    </source>
</evidence>
<dbReference type="PANTHER" id="PTHR36926:SF1">
    <property type="entry name" value="COLICIN V PRODUCTION PROTEIN"/>
    <property type="match status" value="1"/>
</dbReference>
<proteinExistence type="predicted"/>
<accession>A0A1G8Z322</accession>
<evidence type="ECO:0000256" key="5">
    <source>
        <dbReference type="SAM" id="Phobius"/>
    </source>
</evidence>
<reference evidence="7" key="1">
    <citation type="submission" date="2016-10" db="EMBL/GenBank/DDBJ databases">
        <authorList>
            <person name="Varghese N."/>
            <person name="Submissions S."/>
        </authorList>
    </citation>
    <scope>NUCLEOTIDE SEQUENCE [LARGE SCALE GENOMIC DNA]</scope>
    <source>
        <strain evidence="7">CBMB127</strain>
    </source>
</reference>
<dbReference type="Proteomes" id="UP000198629">
    <property type="component" value="Unassembled WGS sequence"/>
</dbReference>
<dbReference type="OrthoDB" id="9810601at2"/>
<dbReference type="EMBL" id="FNFX01000001">
    <property type="protein sequence ID" value="SDK09436.1"/>
    <property type="molecule type" value="Genomic_DNA"/>
</dbReference>
<sequence length="172" mass="18498">MTIFDYLVLGIVGFSILVGLMRGAIRELFSVLGWVLAFYLANKFNGEVMHYIPDQVPGEQVKAIAAFLLVFLAVLFLCTLMALLLTTLLKAVGLGGLNRLLGGIAGAAKGVLIVCILVLLAAMTDIPKDVRWTNAMLSAPLEALVLKLLPWLPPSIAGHVHLDHQPADESLI</sequence>
<dbReference type="RefSeq" id="WP_091468043.1">
    <property type="nucleotide sequence ID" value="NZ_FNFX01000001.1"/>
</dbReference>
<dbReference type="AlphaFoldDB" id="A0A1G8Z322"/>
<evidence type="ECO:0000256" key="2">
    <source>
        <dbReference type="ARBA" id="ARBA00022692"/>
    </source>
</evidence>
<dbReference type="InterPro" id="IPR003825">
    <property type="entry name" value="Colicin-V_CvpA"/>
</dbReference>
<evidence type="ECO:0000256" key="4">
    <source>
        <dbReference type="ARBA" id="ARBA00023136"/>
    </source>
</evidence>
<keyword evidence="7" id="KW-1185">Reference proteome</keyword>
<dbReference type="STRING" id="492660.SAMN05192566_0060"/>
<dbReference type="GO" id="GO:0009403">
    <property type="term" value="P:toxin biosynthetic process"/>
    <property type="evidence" value="ECO:0007669"/>
    <property type="project" value="InterPro"/>
</dbReference>
<evidence type="ECO:0000256" key="1">
    <source>
        <dbReference type="ARBA" id="ARBA00004141"/>
    </source>
</evidence>
<name>A0A1G8Z322_9PROT</name>
<keyword evidence="4 5" id="KW-0472">Membrane</keyword>
<keyword evidence="3 5" id="KW-1133">Transmembrane helix</keyword>
<keyword evidence="2 5" id="KW-0812">Transmembrane</keyword>
<feature type="transmembrane region" description="Helical" evidence="5">
    <location>
        <begin position="100"/>
        <end position="123"/>
    </location>
</feature>
<gene>
    <name evidence="6" type="ORF">SAMN05192566_0060</name>
</gene>
<dbReference type="Pfam" id="PF02674">
    <property type="entry name" value="Colicin_V"/>
    <property type="match status" value="1"/>
</dbReference>
<protein>
    <submittedName>
        <fullName evidence="6">Membrane protein required for colicin V production</fullName>
    </submittedName>
</protein>
<evidence type="ECO:0000313" key="6">
    <source>
        <dbReference type="EMBL" id="SDK09436.1"/>
    </source>
</evidence>